<dbReference type="GO" id="GO:0005737">
    <property type="term" value="C:cytoplasm"/>
    <property type="evidence" value="ECO:0007669"/>
    <property type="project" value="TreeGrafter"/>
</dbReference>
<keyword evidence="2 6" id="KW-0479">Metal-binding</keyword>
<evidence type="ECO:0000256" key="1">
    <source>
        <dbReference type="ARBA" id="ARBA00004123"/>
    </source>
</evidence>
<dbReference type="GO" id="GO:0046872">
    <property type="term" value="F:metal ion binding"/>
    <property type="evidence" value="ECO:0007669"/>
    <property type="project" value="UniProtKB-KW"/>
</dbReference>
<name>A0A8H5G0Z1_9AGAR</name>
<dbReference type="Pfam" id="PF00412">
    <property type="entry name" value="LIM"/>
    <property type="match status" value="1"/>
</dbReference>
<feature type="compositionally biased region" description="Gly residues" evidence="7">
    <location>
        <begin position="819"/>
        <end position="831"/>
    </location>
</feature>
<comment type="subcellular location">
    <subcellularLocation>
        <location evidence="1">Nucleus</location>
    </subcellularLocation>
</comment>
<evidence type="ECO:0000256" key="4">
    <source>
        <dbReference type="ARBA" id="ARBA00022833"/>
    </source>
</evidence>
<evidence type="ECO:0000256" key="7">
    <source>
        <dbReference type="SAM" id="MobiDB-lite"/>
    </source>
</evidence>
<feature type="region of interest" description="Disordered" evidence="7">
    <location>
        <begin position="645"/>
        <end position="676"/>
    </location>
</feature>
<protein>
    <recommendedName>
        <fullName evidence="8">LIM zinc-binding domain-containing protein</fullName>
    </recommendedName>
</protein>
<reference evidence="9 10" key="1">
    <citation type="journal article" date="2020" name="ISME J.">
        <title>Uncovering the hidden diversity of litter-decomposition mechanisms in mushroom-forming fungi.</title>
        <authorList>
            <person name="Floudas D."/>
            <person name="Bentzer J."/>
            <person name="Ahren D."/>
            <person name="Johansson T."/>
            <person name="Persson P."/>
            <person name="Tunlid A."/>
        </authorList>
    </citation>
    <scope>NUCLEOTIDE SEQUENCE [LARGE SCALE GENOMIC DNA]</scope>
    <source>
        <strain evidence="9 10">CBS 146.42</strain>
    </source>
</reference>
<evidence type="ECO:0000313" key="9">
    <source>
        <dbReference type="EMBL" id="KAF5356311.1"/>
    </source>
</evidence>
<dbReference type="PANTHER" id="PTHR24215">
    <property type="entry name" value="RHO-GTPASE-ACTIVATING PROTEIN LRG1"/>
    <property type="match status" value="1"/>
</dbReference>
<feature type="compositionally biased region" description="Polar residues" evidence="7">
    <location>
        <begin position="841"/>
        <end position="856"/>
    </location>
</feature>
<feature type="domain" description="LIM zinc-binding" evidence="8">
    <location>
        <begin position="172"/>
        <end position="236"/>
    </location>
</feature>
<feature type="compositionally biased region" description="Polar residues" evidence="7">
    <location>
        <begin position="454"/>
        <end position="465"/>
    </location>
</feature>
<evidence type="ECO:0000256" key="6">
    <source>
        <dbReference type="PROSITE-ProRule" id="PRU00125"/>
    </source>
</evidence>
<dbReference type="GO" id="GO:0030036">
    <property type="term" value="P:actin cytoskeleton organization"/>
    <property type="evidence" value="ECO:0007669"/>
    <property type="project" value="TreeGrafter"/>
</dbReference>
<feature type="domain" description="LIM zinc-binding" evidence="8">
    <location>
        <begin position="548"/>
        <end position="629"/>
    </location>
</feature>
<dbReference type="Proteomes" id="UP000559027">
    <property type="component" value="Unassembled WGS sequence"/>
</dbReference>
<feature type="region of interest" description="Disordered" evidence="7">
    <location>
        <begin position="75"/>
        <end position="104"/>
    </location>
</feature>
<dbReference type="AlphaFoldDB" id="A0A8H5G0Z1"/>
<dbReference type="PROSITE" id="PS00478">
    <property type="entry name" value="LIM_DOMAIN_1"/>
    <property type="match status" value="1"/>
</dbReference>
<feature type="region of interest" description="Disordered" evidence="7">
    <location>
        <begin position="311"/>
        <end position="375"/>
    </location>
</feature>
<feature type="compositionally biased region" description="Polar residues" evidence="7">
    <location>
        <begin position="265"/>
        <end position="279"/>
    </location>
</feature>
<proteinExistence type="predicted"/>
<keyword evidence="4 6" id="KW-0862">Zinc</keyword>
<keyword evidence="5" id="KW-0539">Nucleus</keyword>
<feature type="region of interest" description="Disordered" evidence="7">
    <location>
        <begin position="781"/>
        <end position="871"/>
    </location>
</feature>
<gene>
    <name evidence="9" type="ORF">D9756_003885</name>
</gene>
<evidence type="ECO:0000259" key="8">
    <source>
        <dbReference type="PROSITE" id="PS50023"/>
    </source>
</evidence>
<feature type="compositionally biased region" description="Low complexity" evidence="7">
    <location>
        <begin position="433"/>
        <end position="448"/>
    </location>
</feature>
<keyword evidence="3" id="KW-0677">Repeat</keyword>
<feature type="region of interest" description="Disordered" evidence="7">
    <location>
        <begin position="240"/>
        <end position="298"/>
    </location>
</feature>
<feature type="compositionally biased region" description="Polar residues" evidence="7">
    <location>
        <begin position="783"/>
        <end position="795"/>
    </location>
</feature>
<dbReference type="Gene3D" id="2.10.110.10">
    <property type="entry name" value="Cysteine Rich Protein"/>
    <property type="match status" value="3"/>
</dbReference>
<dbReference type="OrthoDB" id="1925334at2759"/>
<dbReference type="SMART" id="SM00132">
    <property type="entry name" value="LIM"/>
    <property type="match status" value="3"/>
</dbReference>
<keyword evidence="6" id="KW-0440">LIM domain</keyword>
<feature type="compositionally biased region" description="Polar residues" evidence="7">
    <location>
        <begin position="75"/>
        <end position="85"/>
    </location>
</feature>
<evidence type="ECO:0000256" key="5">
    <source>
        <dbReference type="ARBA" id="ARBA00023242"/>
    </source>
</evidence>
<dbReference type="PANTHER" id="PTHR24215:SF35">
    <property type="entry name" value="MUSCLE LIM PROTEIN MLP84B"/>
    <property type="match status" value="1"/>
</dbReference>
<dbReference type="EMBL" id="JAACJO010000007">
    <property type="protein sequence ID" value="KAF5356311.1"/>
    <property type="molecule type" value="Genomic_DNA"/>
</dbReference>
<feature type="region of interest" description="Disordered" evidence="7">
    <location>
        <begin position="1"/>
        <end position="41"/>
    </location>
</feature>
<feature type="compositionally biased region" description="Low complexity" evidence="7">
    <location>
        <begin position="645"/>
        <end position="656"/>
    </location>
</feature>
<feature type="compositionally biased region" description="Low complexity" evidence="7">
    <location>
        <begin position="315"/>
        <end position="328"/>
    </location>
</feature>
<sequence length="893" mass="95213">MHTSSQEDQDKWSQTYVSREKSTPPVRPKSRGPPEGIFLSATHSDTTFGRRFSRAIDTQITGSTSLDNRITDHIASTASQSTRPTSPLKPTVTGPKPESGILPSLIPNDTTLSKVYGSVLQPKESLTTHSCATCATPFLPDATIYPDPSLSASEEPRFLCRQCFIVGGGSKGLCPNCTKPVTILKAEGGFVYAADKYWHKKCFNCEGCSKNIGDWPMVDLLGRPSCAECFDTCLSREPRTPKRTVKKPSKPSIPPDRRNPGGWDISSNTPNRLQESSPTMEELEQRLGIGRSREGSPAIEELSQRLNSIGKGYQRRYSSPSSPLQSRSGRLEGSPSPVRRLERLRSEEPDELLEGGSPSAFGSPRRESGSPVPTTDAIDEMKKRFLRHSTVSPTLSTVTLLESSPAMSSSPLHPSHSSVSPPRHGFSSKIPLPTARTEPTSPSTSSTPDFMSDISDSLTQSSLSGVDSPPTANEPPFGQSLQYDFTDLLSNTEDVIFEETKSQLNTPNQTPQSTIKLRPATTVTPNKAPTEVPSMTSGKTIGTVSASSACAKCNKPLFASKEGGKFVTLPSDSVSDNPQTFHRGCFRCTFCGGVFNESRNGQAIFVKSSAGAAHVECAPPEKIIIRKSPSAGSLRFPIERVSPKSEFSSTKSTSPSHQRITGYLGSGRYERPPPSASAITTTLPRFGSRTSCPGCQKSVSPMEKGVIPGPQGSRWHSECLVCGGKRLPTKSNSWMLGRGEEKKKEPGCGKKLDSAAKTDSTGRIWCRECLASISLILGVGGSPQASPTRTSSVSTSAGLSGKLSQQSSGTTLARQFTGLGAGGGDGGGGDGDLLKQLTGGSTSPIRSLSPTKQLGTSARPRPKSVIGIRSSKSIDEGRGMFLVRQLTGASSSN</sequence>
<dbReference type="GO" id="GO:0005634">
    <property type="term" value="C:nucleus"/>
    <property type="evidence" value="ECO:0007669"/>
    <property type="project" value="UniProtKB-SubCell"/>
</dbReference>
<evidence type="ECO:0000256" key="3">
    <source>
        <dbReference type="ARBA" id="ARBA00022737"/>
    </source>
</evidence>
<evidence type="ECO:0000256" key="2">
    <source>
        <dbReference type="ARBA" id="ARBA00022723"/>
    </source>
</evidence>
<keyword evidence="10" id="KW-1185">Reference proteome</keyword>
<accession>A0A8H5G0Z1</accession>
<feature type="compositionally biased region" description="Low complexity" evidence="7">
    <location>
        <begin position="796"/>
        <end position="809"/>
    </location>
</feature>
<dbReference type="PROSITE" id="PS50023">
    <property type="entry name" value="LIM_DOMAIN_2"/>
    <property type="match status" value="2"/>
</dbReference>
<feature type="compositionally biased region" description="Polar residues" evidence="7">
    <location>
        <begin position="1"/>
        <end position="17"/>
    </location>
</feature>
<dbReference type="InterPro" id="IPR001781">
    <property type="entry name" value="Znf_LIM"/>
</dbReference>
<evidence type="ECO:0000313" key="10">
    <source>
        <dbReference type="Proteomes" id="UP000559027"/>
    </source>
</evidence>
<comment type="caution">
    <text evidence="9">The sequence shown here is derived from an EMBL/GenBank/DDBJ whole genome shotgun (WGS) entry which is preliminary data.</text>
</comment>
<organism evidence="9 10">
    <name type="scientific">Leucocoprinus leucothites</name>
    <dbReference type="NCBI Taxonomy" id="201217"/>
    <lineage>
        <taxon>Eukaryota</taxon>
        <taxon>Fungi</taxon>
        <taxon>Dikarya</taxon>
        <taxon>Basidiomycota</taxon>
        <taxon>Agaricomycotina</taxon>
        <taxon>Agaricomycetes</taxon>
        <taxon>Agaricomycetidae</taxon>
        <taxon>Agaricales</taxon>
        <taxon>Agaricineae</taxon>
        <taxon>Agaricaceae</taxon>
        <taxon>Leucocoprinus</taxon>
    </lineage>
</organism>
<feature type="compositionally biased region" description="Low complexity" evidence="7">
    <location>
        <begin position="405"/>
        <end position="422"/>
    </location>
</feature>
<dbReference type="GO" id="GO:0030695">
    <property type="term" value="F:GTPase regulator activity"/>
    <property type="evidence" value="ECO:0007669"/>
    <property type="project" value="UniProtKB-ARBA"/>
</dbReference>
<dbReference type="CDD" id="cd08368">
    <property type="entry name" value="LIM"/>
    <property type="match status" value="1"/>
</dbReference>
<feature type="region of interest" description="Disordered" evidence="7">
    <location>
        <begin position="405"/>
        <end position="478"/>
    </location>
</feature>